<proteinExistence type="predicted"/>
<dbReference type="EMBL" id="LN890655">
    <property type="protein sequence ID" value="CUS04689.2"/>
    <property type="molecule type" value="Genomic_DNA"/>
</dbReference>
<dbReference type="Proteomes" id="UP000215027">
    <property type="component" value="Chromosome I"/>
</dbReference>
<dbReference type="RefSeq" id="WP_095043992.1">
    <property type="nucleotide sequence ID" value="NZ_LN890655.1"/>
</dbReference>
<organism evidence="2 3">
    <name type="scientific">Candidatus Promineifilum breve</name>
    <dbReference type="NCBI Taxonomy" id="1806508"/>
    <lineage>
        <taxon>Bacteria</taxon>
        <taxon>Bacillati</taxon>
        <taxon>Chloroflexota</taxon>
        <taxon>Ardenticatenia</taxon>
        <taxon>Candidatus Promineifilales</taxon>
        <taxon>Candidatus Promineifilaceae</taxon>
        <taxon>Candidatus Promineifilum</taxon>
    </lineage>
</organism>
<protein>
    <submittedName>
        <fullName evidence="2">Uncharacterized protein</fullName>
    </submittedName>
</protein>
<dbReference type="AlphaFoldDB" id="A0A160T5E1"/>
<evidence type="ECO:0000256" key="1">
    <source>
        <dbReference type="SAM" id="Phobius"/>
    </source>
</evidence>
<accession>A0A160T5E1</accession>
<name>A0A160T5E1_9CHLR</name>
<sequence>MSSDNTRPATPFNHSRTTYRPTVEQLARDETRRRYLRRNVYAPIIFAALLVVALFVLLFVLAFAAPSPRVAALVSGLSALTIILFSLPIIVLMSILPIAWLALTVNRRQRRKNFPEFGPMAYRGRFQTWLWQLDHLLDNVEDGAVNVTARLRRPLIGLHARAAYLSTGLREIRENFRRSS</sequence>
<feature type="transmembrane region" description="Helical" evidence="1">
    <location>
        <begin position="77"/>
        <end position="103"/>
    </location>
</feature>
<gene>
    <name evidence="2" type="ORF">CFX0092_A2811</name>
</gene>
<dbReference type="KEGG" id="pbf:CFX0092_A2811"/>
<keyword evidence="1" id="KW-0812">Transmembrane</keyword>
<keyword evidence="3" id="KW-1185">Reference proteome</keyword>
<reference evidence="2" key="1">
    <citation type="submission" date="2016-01" db="EMBL/GenBank/DDBJ databases">
        <authorList>
            <person name="Mcilroy J.S."/>
            <person name="Karst M S."/>
            <person name="Albertsen M."/>
        </authorList>
    </citation>
    <scope>NUCLEOTIDE SEQUENCE</scope>
    <source>
        <strain evidence="2">Cfx-K</strain>
    </source>
</reference>
<keyword evidence="1" id="KW-0472">Membrane</keyword>
<evidence type="ECO:0000313" key="2">
    <source>
        <dbReference type="EMBL" id="CUS04689.2"/>
    </source>
</evidence>
<keyword evidence="1" id="KW-1133">Transmembrane helix</keyword>
<evidence type="ECO:0000313" key="3">
    <source>
        <dbReference type="Proteomes" id="UP000215027"/>
    </source>
</evidence>
<feature type="transmembrane region" description="Helical" evidence="1">
    <location>
        <begin position="40"/>
        <end position="65"/>
    </location>
</feature>